<dbReference type="Gene3D" id="1.10.10.160">
    <property type="match status" value="1"/>
</dbReference>
<dbReference type="InterPro" id="IPR000212">
    <property type="entry name" value="DNA_helicase_UvrD/REP"/>
</dbReference>
<evidence type="ECO:0000259" key="13">
    <source>
        <dbReference type="PROSITE" id="PS51217"/>
    </source>
</evidence>
<organism evidence="14 15">
    <name type="scientific">Fuerstiella marisgermanici</name>
    <dbReference type="NCBI Taxonomy" id="1891926"/>
    <lineage>
        <taxon>Bacteria</taxon>
        <taxon>Pseudomonadati</taxon>
        <taxon>Planctomycetota</taxon>
        <taxon>Planctomycetia</taxon>
        <taxon>Planctomycetales</taxon>
        <taxon>Planctomycetaceae</taxon>
        <taxon>Fuerstiella</taxon>
    </lineage>
</organism>
<dbReference type="Gene3D" id="1.10.486.10">
    <property type="entry name" value="PCRA, domain 4"/>
    <property type="match status" value="1"/>
</dbReference>
<accession>A0A1P8WKC1</accession>
<dbReference type="RefSeq" id="WP_077025785.1">
    <property type="nucleotide sequence ID" value="NZ_CP017641.1"/>
</dbReference>
<evidence type="ECO:0000256" key="11">
    <source>
        <dbReference type="SAM" id="MobiDB-lite"/>
    </source>
</evidence>
<keyword evidence="3 10" id="KW-0378">Hydrolase</keyword>
<gene>
    <name evidence="14" type="primary">pcrA_1</name>
    <name evidence="14" type="ORF">Fuma_04118</name>
</gene>
<dbReference type="AlphaFoldDB" id="A0A1P8WKC1"/>
<dbReference type="KEGG" id="fmr:Fuma_04118"/>
<reference evidence="14 15" key="1">
    <citation type="journal article" date="2016" name="Front. Microbiol.">
        <title>Fuerstia marisgermanicae gen. nov., sp. nov., an Unusual Member of the Phylum Planctomycetes from the German Wadden Sea.</title>
        <authorList>
            <person name="Kohn T."/>
            <person name="Heuer A."/>
            <person name="Jogler M."/>
            <person name="Vollmers J."/>
            <person name="Boedeker C."/>
            <person name="Bunk B."/>
            <person name="Rast P."/>
            <person name="Borchert D."/>
            <person name="Glockner I."/>
            <person name="Freese H.M."/>
            <person name="Klenk H.P."/>
            <person name="Overmann J."/>
            <person name="Kaster A.K."/>
            <person name="Rohde M."/>
            <person name="Wiegand S."/>
            <person name="Jogler C."/>
        </authorList>
    </citation>
    <scope>NUCLEOTIDE SEQUENCE [LARGE SCALE GENOMIC DNA]</scope>
    <source>
        <strain evidence="14 15">NH11</strain>
    </source>
</reference>
<comment type="similarity">
    <text evidence="1">Belongs to the helicase family. UvrD subfamily.</text>
</comment>
<dbReference type="InterPro" id="IPR027417">
    <property type="entry name" value="P-loop_NTPase"/>
</dbReference>
<evidence type="ECO:0000256" key="1">
    <source>
        <dbReference type="ARBA" id="ARBA00009922"/>
    </source>
</evidence>
<dbReference type="InterPro" id="IPR014016">
    <property type="entry name" value="UvrD-like_ATP-bd"/>
</dbReference>
<comment type="catalytic activity">
    <reaction evidence="9">
        <text>ATP + H2O = ADP + phosphate + H(+)</text>
        <dbReference type="Rhea" id="RHEA:13065"/>
        <dbReference type="ChEBI" id="CHEBI:15377"/>
        <dbReference type="ChEBI" id="CHEBI:15378"/>
        <dbReference type="ChEBI" id="CHEBI:30616"/>
        <dbReference type="ChEBI" id="CHEBI:43474"/>
        <dbReference type="ChEBI" id="CHEBI:456216"/>
        <dbReference type="EC" id="5.6.2.4"/>
    </reaction>
</comment>
<dbReference type="Pfam" id="PF13361">
    <property type="entry name" value="UvrD_C"/>
    <property type="match status" value="1"/>
</dbReference>
<dbReference type="PANTHER" id="PTHR11070">
    <property type="entry name" value="UVRD / RECB / PCRA DNA HELICASE FAMILY MEMBER"/>
    <property type="match status" value="1"/>
</dbReference>
<evidence type="ECO:0000256" key="10">
    <source>
        <dbReference type="PROSITE-ProRule" id="PRU00560"/>
    </source>
</evidence>
<keyword evidence="15" id="KW-1185">Reference proteome</keyword>
<dbReference type="OrthoDB" id="9810135at2"/>
<dbReference type="CDD" id="cd18807">
    <property type="entry name" value="SF1_C_UvrD"/>
    <property type="match status" value="1"/>
</dbReference>
<feature type="binding site" evidence="10">
    <location>
        <begin position="26"/>
        <end position="33"/>
    </location>
    <ligand>
        <name>ATP</name>
        <dbReference type="ChEBI" id="CHEBI:30616"/>
    </ligand>
</feature>
<evidence type="ECO:0000259" key="12">
    <source>
        <dbReference type="PROSITE" id="PS51198"/>
    </source>
</evidence>
<name>A0A1P8WKC1_9PLAN</name>
<evidence type="ECO:0000256" key="8">
    <source>
        <dbReference type="ARBA" id="ARBA00034808"/>
    </source>
</evidence>
<dbReference type="EC" id="5.6.2.4" evidence="8"/>
<evidence type="ECO:0000313" key="14">
    <source>
        <dbReference type="EMBL" id="APZ94486.1"/>
    </source>
</evidence>
<feature type="domain" description="UvrD-like helicase C-terminal" evidence="13">
    <location>
        <begin position="285"/>
        <end position="568"/>
    </location>
</feature>
<dbReference type="GO" id="GO:0003677">
    <property type="term" value="F:DNA binding"/>
    <property type="evidence" value="ECO:0007669"/>
    <property type="project" value="InterPro"/>
</dbReference>
<protein>
    <recommendedName>
        <fullName evidence="8">DNA 3'-5' helicase</fullName>
        <ecNumber evidence="8">5.6.2.4</ecNumber>
    </recommendedName>
</protein>
<dbReference type="GO" id="GO:0005524">
    <property type="term" value="F:ATP binding"/>
    <property type="evidence" value="ECO:0007669"/>
    <property type="project" value="UniProtKB-UniRule"/>
</dbReference>
<dbReference type="Pfam" id="PF00580">
    <property type="entry name" value="UvrD-helicase"/>
    <property type="match status" value="1"/>
</dbReference>
<dbReference type="Gene3D" id="3.40.50.300">
    <property type="entry name" value="P-loop containing nucleotide triphosphate hydrolases"/>
    <property type="match status" value="2"/>
</dbReference>
<dbReference type="GO" id="GO:0043138">
    <property type="term" value="F:3'-5' DNA helicase activity"/>
    <property type="evidence" value="ECO:0007669"/>
    <property type="project" value="UniProtKB-EC"/>
</dbReference>
<dbReference type="GO" id="GO:0005829">
    <property type="term" value="C:cytosol"/>
    <property type="evidence" value="ECO:0007669"/>
    <property type="project" value="TreeGrafter"/>
</dbReference>
<keyword evidence="6" id="KW-0413">Isomerase</keyword>
<dbReference type="GO" id="GO:0016887">
    <property type="term" value="F:ATP hydrolysis activity"/>
    <property type="evidence" value="ECO:0007669"/>
    <property type="project" value="RHEA"/>
</dbReference>
<dbReference type="InterPro" id="IPR014017">
    <property type="entry name" value="DNA_helicase_UvrD-like_C"/>
</dbReference>
<keyword evidence="4 10" id="KW-0347">Helicase</keyword>
<evidence type="ECO:0000313" key="15">
    <source>
        <dbReference type="Proteomes" id="UP000187735"/>
    </source>
</evidence>
<dbReference type="CDD" id="cd17932">
    <property type="entry name" value="DEXQc_UvrD"/>
    <property type="match status" value="1"/>
</dbReference>
<dbReference type="Proteomes" id="UP000187735">
    <property type="component" value="Chromosome"/>
</dbReference>
<dbReference type="STRING" id="1891926.Fuma_04118"/>
<evidence type="ECO:0000256" key="4">
    <source>
        <dbReference type="ARBA" id="ARBA00022806"/>
    </source>
</evidence>
<dbReference type="PANTHER" id="PTHR11070:SF64">
    <property type="entry name" value="ATP-DEPENDENT DNA HELICASE REP"/>
    <property type="match status" value="1"/>
</dbReference>
<comment type="catalytic activity">
    <reaction evidence="7">
        <text>Couples ATP hydrolysis with the unwinding of duplex DNA by translocating in the 3'-5' direction.</text>
        <dbReference type="EC" id="5.6.2.4"/>
    </reaction>
</comment>
<proteinExistence type="inferred from homology"/>
<evidence type="ECO:0000256" key="3">
    <source>
        <dbReference type="ARBA" id="ARBA00022801"/>
    </source>
</evidence>
<evidence type="ECO:0000256" key="9">
    <source>
        <dbReference type="ARBA" id="ARBA00048988"/>
    </source>
</evidence>
<keyword evidence="2 10" id="KW-0547">Nucleotide-binding</keyword>
<dbReference type="EMBL" id="CP017641">
    <property type="protein sequence ID" value="APZ94486.1"/>
    <property type="molecule type" value="Genomic_DNA"/>
</dbReference>
<evidence type="ECO:0000256" key="6">
    <source>
        <dbReference type="ARBA" id="ARBA00023235"/>
    </source>
</evidence>
<feature type="domain" description="UvrD-like helicase ATP-binding" evidence="12">
    <location>
        <begin position="5"/>
        <end position="284"/>
    </location>
</feature>
<sequence>MLNLSGLNPPQRQAVETLSGPLLVLAGAGTGKTRVITFRMANLIRHGIRPDRILSVTFTNKASREMRERALKLLGSRVKAKPVVSTFHAYCVRVLREDITALGYPKGFVIYDRSDQESAARTALREIRVGDKAMKPGDLLNKISSWKMSGLTENQAGEYAEADFDALAAMAYRKYQKQLRASGAVDFDDLLLLTSRLFKEHPEILQKHQAKFDHVQVDEYQDTNGVQFSLVENLVQGHQNICVVGDDDQSIYGWRGAEVQHILNFGGHFANTKTIRLENNYRCTNRIVEYANRLVRHNRNRHEKKLIAHKPDGSPVRILAFEDETQESENVVKEIAYLITELSVRPKDIAILFRTNEQPRLFETEMRRLNVPYVLLGGQSFFDRKEIRDLLAYLKVLAAPRDEVSLLRIINTPARGIGATTTEKLVQLAVSQGKSLWEVVPEGIAAGIVPKQAQAALSDFRNLLVRFRDVMLEHPRDLADHVRRLLRAIDYNGEIDKQYKDETQAEQRKAVLEDLVNSIGQYVEKNKSPTLEGFLETTALMDRDDKSDKDSELADNAVRLMTLHSAKGLEFPRVYLVGMEENLLPHRRSVESDLEKDIAEERRLAYVGVTRAMDYLTLTRAKARMKWGKRRETVTSRFLFEMQKEPGETLNEEHVGGEEDELFDASAPKQTLTSLFDADDNPPF</sequence>
<evidence type="ECO:0000256" key="7">
    <source>
        <dbReference type="ARBA" id="ARBA00034617"/>
    </source>
</evidence>
<evidence type="ECO:0000256" key="2">
    <source>
        <dbReference type="ARBA" id="ARBA00022741"/>
    </source>
</evidence>
<dbReference type="PROSITE" id="PS51217">
    <property type="entry name" value="UVRD_HELICASE_CTER"/>
    <property type="match status" value="1"/>
</dbReference>
<keyword evidence="5 10" id="KW-0067">ATP-binding</keyword>
<feature type="compositionally biased region" description="Basic and acidic residues" evidence="11">
    <location>
        <begin position="645"/>
        <end position="657"/>
    </location>
</feature>
<dbReference type="InterPro" id="IPR013986">
    <property type="entry name" value="DExx_box_DNA_helicase_dom_sf"/>
</dbReference>
<feature type="region of interest" description="Disordered" evidence="11">
    <location>
        <begin position="645"/>
        <end position="684"/>
    </location>
</feature>
<evidence type="ECO:0000256" key="5">
    <source>
        <dbReference type="ARBA" id="ARBA00022840"/>
    </source>
</evidence>
<dbReference type="PROSITE" id="PS51198">
    <property type="entry name" value="UVRD_HELICASE_ATP_BIND"/>
    <property type="match status" value="1"/>
</dbReference>
<dbReference type="GO" id="GO:0000725">
    <property type="term" value="P:recombinational repair"/>
    <property type="evidence" value="ECO:0007669"/>
    <property type="project" value="TreeGrafter"/>
</dbReference>
<dbReference type="SUPFAM" id="SSF52540">
    <property type="entry name" value="P-loop containing nucleoside triphosphate hydrolases"/>
    <property type="match status" value="1"/>
</dbReference>